<evidence type="ECO:0008006" key="2">
    <source>
        <dbReference type="Google" id="ProtNLM"/>
    </source>
</evidence>
<organism evidence="1">
    <name type="scientific">Cuerna arida</name>
    <dbReference type="NCBI Taxonomy" id="1464854"/>
    <lineage>
        <taxon>Eukaryota</taxon>
        <taxon>Metazoa</taxon>
        <taxon>Ecdysozoa</taxon>
        <taxon>Arthropoda</taxon>
        <taxon>Hexapoda</taxon>
        <taxon>Insecta</taxon>
        <taxon>Pterygota</taxon>
        <taxon>Neoptera</taxon>
        <taxon>Paraneoptera</taxon>
        <taxon>Hemiptera</taxon>
        <taxon>Auchenorrhyncha</taxon>
        <taxon>Membracoidea</taxon>
        <taxon>Cicadellidae</taxon>
        <taxon>Cicadellinae</taxon>
        <taxon>Proconiini</taxon>
        <taxon>Cuerna</taxon>
    </lineage>
</organism>
<sequence>LEQRARRVGFGPKKRNILRLVTDEDVEADVLAATHHDPHISTRKISRASTISQSSVVRIFQKSKFHAYHVELHQELRPNDFLMRTAFCNWMQGQIQNDPAFLLKILFTDEATFHSSGRVNKHNMHYWAEENPHWMRVVDYQQRWSLNVWCGIFNNTLIGPYFFDGPLNSQMYTDFLRETLPGLLEDVPLYDRQNMWMQQDGAPAHYAVISREAANEMFPGRWIGRGGSVHWPARSPDLTPLDFFLWGAVKERVFSTPPTTPEDMQERIRFACNSFGEATLLRAQQSLRRRLRICIDQEGGHFENLLCKRILWY</sequence>
<dbReference type="InterPro" id="IPR036397">
    <property type="entry name" value="RNaseH_sf"/>
</dbReference>
<dbReference type="PANTHER" id="PTHR47326">
    <property type="entry name" value="TRANSPOSABLE ELEMENT TC3 TRANSPOSASE-LIKE PROTEIN"/>
    <property type="match status" value="1"/>
</dbReference>
<dbReference type="Gene3D" id="3.30.420.10">
    <property type="entry name" value="Ribonuclease H-like superfamily/Ribonuclease H"/>
    <property type="match status" value="1"/>
</dbReference>
<reference evidence="1" key="1">
    <citation type="submission" date="2015-11" db="EMBL/GenBank/DDBJ databases">
        <title>De novo transcriptome assembly of four potential Pierce s Disease insect vectors from Arizona vineyards.</title>
        <authorList>
            <person name="Tassone E.E."/>
        </authorList>
    </citation>
    <scope>NUCLEOTIDE SEQUENCE</scope>
</reference>
<name>A0A1B6ELD0_9HEMI</name>
<proteinExistence type="predicted"/>
<dbReference type="PANTHER" id="PTHR47326:SF1">
    <property type="entry name" value="HTH PSQ-TYPE DOMAIN-CONTAINING PROTEIN"/>
    <property type="match status" value="1"/>
</dbReference>
<dbReference type="AlphaFoldDB" id="A0A1B6ELD0"/>
<dbReference type="EMBL" id="GECZ01031058">
    <property type="protein sequence ID" value="JAS38711.1"/>
    <property type="molecule type" value="Transcribed_RNA"/>
</dbReference>
<dbReference type="GO" id="GO:0003676">
    <property type="term" value="F:nucleic acid binding"/>
    <property type="evidence" value="ECO:0007669"/>
    <property type="project" value="InterPro"/>
</dbReference>
<protein>
    <recommendedName>
        <fullName evidence="2">Tc1-like transposase DDE domain-containing protein</fullName>
    </recommendedName>
</protein>
<gene>
    <name evidence="1" type="ORF">g.5583</name>
</gene>
<evidence type="ECO:0000313" key="1">
    <source>
        <dbReference type="EMBL" id="JAS38711.1"/>
    </source>
</evidence>
<accession>A0A1B6ELD0</accession>
<feature type="non-terminal residue" evidence="1">
    <location>
        <position position="1"/>
    </location>
</feature>